<dbReference type="GO" id="GO:0004523">
    <property type="term" value="F:RNA-DNA hybrid ribonuclease activity"/>
    <property type="evidence" value="ECO:0007669"/>
    <property type="project" value="InterPro"/>
</dbReference>
<reference evidence="2 3" key="1">
    <citation type="journal article" date="2016" name="Nat. Commun.">
        <title>Thousands of microbial genomes shed light on interconnected biogeochemical processes in an aquifer system.</title>
        <authorList>
            <person name="Anantharaman K."/>
            <person name="Brown C.T."/>
            <person name="Hug L.A."/>
            <person name="Sharon I."/>
            <person name="Castelle C.J."/>
            <person name="Probst A.J."/>
            <person name="Thomas B.C."/>
            <person name="Singh A."/>
            <person name="Wilkins M.J."/>
            <person name="Karaoz U."/>
            <person name="Brodie E.L."/>
            <person name="Williams K.H."/>
            <person name="Hubbard S.S."/>
            <person name="Banfield J.F."/>
        </authorList>
    </citation>
    <scope>NUCLEOTIDE SEQUENCE [LARGE SCALE GENOMIC DNA]</scope>
</reference>
<protein>
    <recommendedName>
        <fullName evidence="1">RNase H type-1 domain-containing protein</fullName>
    </recommendedName>
</protein>
<dbReference type="AlphaFoldDB" id="A0A1F8B8J1"/>
<dbReference type="SUPFAM" id="SSF53098">
    <property type="entry name" value="Ribonuclease H-like"/>
    <property type="match status" value="1"/>
</dbReference>
<dbReference type="InterPro" id="IPR002156">
    <property type="entry name" value="RNaseH_domain"/>
</dbReference>
<gene>
    <name evidence="2" type="ORF">A2892_03315</name>
</gene>
<comment type="caution">
    <text evidence="2">The sequence shown here is derived from an EMBL/GenBank/DDBJ whole genome shotgun (WGS) entry which is preliminary data.</text>
</comment>
<name>A0A1F8B8J1_9BACT</name>
<organism evidence="2 3">
    <name type="scientific">Candidatus Woesebacteria bacterium RIFCSPLOWO2_01_FULL_39_10b</name>
    <dbReference type="NCBI Taxonomy" id="1802517"/>
    <lineage>
        <taxon>Bacteria</taxon>
        <taxon>Candidatus Woeseibacteriota</taxon>
    </lineage>
</organism>
<dbReference type="Proteomes" id="UP000176404">
    <property type="component" value="Unassembled WGS sequence"/>
</dbReference>
<evidence type="ECO:0000313" key="3">
    <source>
        <dbReference type="Proteomes" id="UP000176404"/>
    </source>
</evidence>
<dbReference type="InterPro" id="IPR012337">
    <property type="entry name" value="RNaseH-like_sf"/>
</dbReference>
<dbReference type="CDD" id="cd09279">
    <property type="entry name" value="RNase_HI_like"/>
    <property type="match status" value="1"/>
</dbReference>
<evidence type="ECO:0000313" key="2">
    <source>
        <dbReference type="EMBL" id="OGM60366.1"/>
    </source>
</evidence>
<dbReference type="STRING" id="1802517.A2892_03315"/>
<feature type="domain" description="RNase H type-1" evidence="1">
    <location>
        <begin position="1"/>
        <end position="137"/>
    </location>
</feature>
<evidence type="ECO:0000259" key="1">
    <source>
        <dbReference type="PROSITE" id="PS50879"/>
    </source>
</evidence>
<dbReference type="InterPro" id="IPR036397">
    <property type="entry name" value="RNaseH_sf"/>
</dbReference>
<dbReference type="PANTHER" id="PTHR46387">
    <property type="entry name" value="POLYNUCLEOTIDYL TRANSFERASE, RIBONUCLEASE H-LIKE SUPERFAMILY PROTEIN"/>
    <property type="match status" value="1"/>
</dbReference>
<dbReference type="Pfam" id="PF13456">
    <property type="entry name" value="RVT_3"/>
    <property type="match status" value="1"/>
</dbReference>
<dbReference type="EMBL" id="MGHD01000005">
    <property type="protein sequence ID" value="OGM60366.1"/>
    <property type="molecule type" value="Genomic_DNA"/>
</dbReference>
<dbReference type="PROSITE" id="PS50879">
    <property type="entry name" value="RNASE_H_1"/>
    <property type="match status" value="1"/>
</dbReference>
<proteinExistence type="predicted"/>
<accession>A0A1F8B8J1</accession>
<dbReference type="GO" id="GO:0003676">
    <property type="term" value="F:nucleic acid binding"/>
    <property type="evidence" value="ECO:0007669"/>
    <property type="project" value="InterPro"/>
</dbReference>
<sequence length="140" mass="15971">MDRHIKIYTDGGARGNPGPAAGAFVLIDGGRVFLSETKYLGIRTNNEAEYSALLLASQWLKKNKEKFFSQKTKVDFFLDSELVVRQMNGLYRVKSKSLKFLVRKIKSHLESIEGVTFNFISREKNKLADKLVNQEINENL</sequence>
<dbReference type="Gene3D" id="3.30.420.10">
    <property type="entry name" value="Ribonuclease H-like superfamily/Ribonuclease H"/>
    <property type="match status" value="1"/>
</dbReference>
<dbReference type="PANTHER" id="PTHR46387:SF2">
    <property type="entry name" value="RIBONUCLEASE HI"/>
    <property type="match status" value="1"/>
</dbReference>